<dbReference type="EMBL" id="UOGG01000235">
    <property type="protein sequence ID" value="VAX33111.1"/>
    <property type="molecule type" value="Genomic_DNA"/>
</dbReference>
<protein>
    <recommendedName>
        <fullName evidence="2">Tetratricopeptide repeat protein</fullName>
    </recommendedName>
</protein>
<gene>
    <name evidence="1" type="ORF">MNBD_NITROSPINAE05-134</name>
</gene>
<dbReference type="SUPFAM" id="SSF48452">
    <property type="entry name" value="TPR-like"/>
    <property type="match status" value="1"/>
</dbReference>
<proteinExistence type="predicted"/>
<evidence type="ECO:0000313" key="1">
    <source>
        <dbReference type="EMBL" id="VAX33111.1"/>
    </source>
</evidence>
<reference evidence="1" key="1">
    <citation type="submission" date="2018-06" db="EMBL/GenBank/DDBJ databases">
        <authorList>
            <person name="Zhirakovskaya E."/>
        </authorList>
    </citation>
    <scope>NUCLEOTIDE SEQUENCE</scope>
</reference>
<name>A0A3B1D2W1_9ZZZZ</name>
<dbReference type="Gene3D" id="1.25.40.10">
    <property type="entry name" value="Tetratricopeptide repeat domain"/>
    <property type="match status" value="1"/>
</dbReference>
<evidence type="ECO:0008006" key="2">
    <source>
        <dbReference type="Google" id="ProtNLM"/>
    </source>
</evidence>
<dbReference type="InterPro" id="IPR011990">
    <property type="entry name" value="TPR-like_helical_dom_sf"/>
</dbReference>
<organism evidence="1">
    <name type="scientific">hydrothermal vent metagenome</name>
    <dbReference type="NCBI Taxonomy" id="652676"/>
    <lineage>
        <taxon>unclassified sequences</taxon>
        <taxon>metagenomes</taxon>
        <taxon>ecological metagenomes</taxon>
    </lineage>
</organism>
<dbReference type="AlphaFoldDB" id="A0A3B1D2W1"/>
<accession>A0A3B1D2W1</accession>
<sequence>MHAKPDFAEVHFMLGNLYMDKTGDTDKAVAHLKKAEKLFIKLDDNLRLSHVRQMLAHEGA</sequence>